<keyword evidence="1" id="KW-0255">Endonuclease</keyword>
<evidence type="ECO:0000313" key="1">
    <source>
        <dbReference type="EMBL" id="BEV04102.1"/>
    </source>
</evidence>
<organism evidence="1 2">
    <name type="scientific">Chryseobacterium gambrini</name>
    <dbReference type="NCBI Taxonomy" id="373672"/>
    <lineage>
        <taxon>Bacteria</taxon>
        <taxon>Pseudomonadati</taxon>
        <taxon>Bacteroidota</taxon>
        <taxon>Flavobacteriia</taxon>
        <taxon>Flavobacteriales</taxon>
        <taxon>Weeksellaceae</taxon>
        <taxon>Chryseobacterium group</taxon>
        <taxon>Chryseobacterium</taxon>
    </lineage>
</organism>
<evidence type="ECO:0000313" key="2">
    <source>
        <dbReference type="Proteomes" id="UP001380186"/>
    </source>
</evidence>
<proteinExistence type="predicted"/>
<name>A0ABM8K5A5_9FLAO</name>
<keyword evidence="2" id="KW-1185">Reference proteome</keyword>
<gene>
    <name evidence="1" type="ORF">CRDW_14760</name>
</gene>
<dbReference type="EMBL" id="AP029022">
    <property type="protein sequence ID" value="BEV04102.1"/>
    <property type="molecule type" value="Genomic_DNA"/>
</dbReference>
<protein>
    <submittedName>
        <fullName evidence="1">HNH endonuclease</fullName>
    </submittedName>
</protein>
<dbReference type="GO" id="GO:0004519">
    <property type="term" value="F:endonuclease activity"/>
    <property type="evidence" value="ECO:0007669"/>
    <property type="project" value="UniProtKB-KW"/>
</dbReference>
<dbReference type="RefSeq" id="WP_338614836.1">
    <property type="nucleotide sequence ID" value="NZ_AP029022.1"/>
</dbReference>
<reference evidence="1 2" key="1">
    <citation type="journal article" date="2020" name="Microbes Environ.">
        <title>Synthetic bacterial community of duckweed: a simple and stable system to study plant-microbe interactions.</title>
        <authorList>
            <person name="Ishizawa H."/>
            <person name="Tada M."/>
            <person name="Kuroda M."/>
            <person name="Inoue D."/>
            <person name="Futamata H."/>
            <person name="Ike M."/>
        </authorList>
    </citation>
    <scope>NUCLEOTIDE SEQUENCE [LARGE SCALE GENOMIC DNA]</scope>
    <source>
        <strain evidence="1 2">DW100</strain>
    </source>
</reference>
<dbReference type="Proteomes" id="UP001380186">
    <property type="component" value="Chromosome"/>
</dbReference>
<keyword evidence="1" id="KW-0378">Hydrolase</keyword>
<accession>A0ABM8K5A5</accession>
<sequence>MWLSKITFKSLNDTLSFLVKSENKELVDDFTFGLYEIFGNIETRKINALQINDLDTKIKINKFIDKFKSKFPPSVNQIISYFNRLEINEYFLFLPNIELTIQNSNRLNNYLRSLKGEENFEKLNADFENTIGKTLNSYNLRAFGGVRAFIGNKENRKCRFCGKGEDKTTFKNKAHAISEGLGNKKVFLYDECDACNDKFSIELEPDLINFFSIFRTFYDVKGKGGNKKIKGKNFEITKNENVEIKFTNIESRRDVENNPNEYNLKLELQDKVNSQDIYRCLVKFCISVIDESELQKFSKTIDWINKNLKVDSLPKIGELISYQHFTTEPKLFLYIRKNDNKKIPYMVGEFHLTCKLLTFIIPLCDEDENDFVHKADFNTFWKEFHHYSKVKGWVFNDYSSDKERDFTFSLDGKIVNDKK</sequence>
<keyword evidence="1" id="KW-0540">Nuclease</keyword>